<accession>A0A1W2GQB3</accession>
<feature type="signal peptide" evidence="1">
    <location>
        <begin position="1"/>
        <end position="19"/>
    </location>
</feature>
<evidence type="ECO:0000256" key="1">
    <source>
        <dbReference type="SAM" id="SignalP"/>
    </source>
</evidence>
<dbReference type="Pfam" id="PF07396">
    <property type="entry name" value="Porin_O_P"/>
    <property type="match status" value="1"/>
</dbReference>
<evidence type="ECO:0000313" key="2">
    <source>
        <dbReference type="EMBL" id="SMD38612.1"/>
    </source>
</evidence>
<dbReference type="AlphaFoldDB" id="A0A1W2GQB3"/>
<name>A0A1W2GQB3_REIFA</name>
<evidence type="ECO:0000313" key="3">
    <source>
        <dbReference type="Proteomes" id="UP000192472"/>
    </source>
</evidence>
<organism evidence="2 3">
    <name type="scientific">Reichenbachiella faecimaris</name>
    <dbReference type="NCBI Taxonomy" id="692418"/>
    <lineage>
        <taxon>Bacteria</taxon>
        <taxon>Pseudomonadati</taxon>
        <taxon>Bacteroidota</taxon>
        <taxon>Cytophagia</taxon>
        <taxon>Cytophagales</taxon>
        <taxon>Reichenbachiellaceae</taxon>
        <taxon>Reichenbachiella</taxon>
    </lineage>
</organism>
<dbReference type="STRING" id="692418.SAMN04488029_3833"/>
<gene>
    <name evidence="2" type="ORF">SAMN04488029_3833</name>
</gene>
<keyword evidence="1" id="KW-0732">Signal</keyword>
<dbReference type="RefSeq" id="WP_084374459.1">
    <property type="nucleotide sequence ID" value="NZ_FWYF01000005.1"/>
</dbReference>
<dbReference type="EMBL" id="FWYF01000005">
    <property type="protein sequence ID" value="SMD38612.1"/>
    <property type="molecule type" value="Genomic_DNA"/>
</dbReference>
<dbReference type="Proteomes" id="UP000192472">
    <property type="component" value="Unassembled WGS sequence"/>
</dbReference>
<dbReference type="SUPFAM" id="SSF56935">
    <property type="entry name" value="Porins"/>
    <property type="match status" value="1"/>
</dbReference>
<sequence length="397" mass="45327">MRFIYITLALATCAVMAQAQSFDGSKMGKGIRFMAKDSSFSMQWNNRFQTQYIGAQDLETDEFADAFTIRRFRLKFKGHLYHPNINYKIELALSNRDQGDFFAEHNGAASIVLDAVLKWKFHPGWQLWVGQTKLPGNRERVISSGALQMVDRSRLNSRFNIDRDKGLWLHHEHKVGNVVFRQIIALTKGEGRNITESLEAGYDYTFRGEILPFGKFTNKGDYFGEDLAREQSPKLSIGATYDHNFGTSRQRGQLGRFIYESTDEDSNFIHSDLATIFVDMMFKYNGFSVMSEYAHKRVADGALGGFTTSGSEIYFYTGQAFNVQAGYLFKNNMSVDLRFTDVQPERAEIDDVERRYEIGFGKYIVGHTLKLQGSVAYSDRDVKIDAMIYSAQLEIGF</sequence>
<dbReference type="OrthoDB" id="5442696at2"/>
<dbReference type="InterPro" id="IPR010870">
    <property type="entry name" value="Porin_O/P"/>
</dbReference>
<feature type="chain" id="PRO_5013139750" evidence="1">
    <location>
        <begin position="20"/>
        <end position="397"/>
    </location>
</feature>
<dbReference type="InterPro" id="IPR023614">
    <property type="entry name" value="Porin_dom_sf"/>
</dbReference>
<keyword evidence="3" id="KW-1185">Reference proteome</keyword>
<dbReference type="Gene3D" id="2.40.160.10">
    <property type="entry name" value="Porin"/>
    <property type="match status" value="1"/>
</dbReference>
<protein>
    <submittedName>
        <fullName evidence="2">Phosphate-selective porin O and P</fullName>
    </submittedName>
</protein>
<reference evidence="2 3" key="1">
    <citation type="submission" date="2017-04" db="EMBL/GenBank/DDBJ databases">
        <authorList>
            <person name="Afonso C.L."/>
            <person name="Miller P.J."/>
            <person name="Scott M.A."/>
            <person name="Spackman E."/>
            <person name="Goraichik I."/>
            <person name="Dimitrov K.M."/>
            <person name="Suarez D.L."/>
            <person name="Swayne D.E."/>
        </authorList>
    </citation>
    <scope>NUCLEOTIDE SEQUENCE [LARGE SCALE GENOMIC DNA]</scope>
    <source>
        <strain evidence="2 3">DSM 26133</strain>
    </source>
</reference>
<proteinExistence type="predicted"/>